<reference evidence="3" key="2">
    <citation type="submission" date="2015-01" db="EMBL/GenBank/DDBJ databases">
        <title>Evolutionary Origins and Diversification of the Mycorrhizal Mutualists.</title>
        <authorList>
            <consortium name="DOE Joint Genome Institute"/>
            <consortium name="Mycorrhizal Genomics Consortium"/>
            <person name="Kohler A."/>
            <person name="Kuo A."/>
            <person name="Nagy L.G."/>
            <person name="Floudas D."/>
            <person name="Copeland A."/>
            <person name="Barry K.W."/>
            <person name="Cichocki N."/>
            <person name="Veneault-Fourrey C."/>
            <person name="LaButti K."/>
            <person name="Lindquist E.A."/>
            <person name="Lipzen A."/>
            <person name="Lundell T."/>
            <person name="Morin E."/>
            <person name="Murat C."/>
            <person name="Riley R."/>
            <person name="Ohm R."/>
            <person name="Sun H."/>
            <person name="Tunlid A."/>
            <person name="Henrissat B."/>
            <person name="Grigoriev I.V."/>
            <person name="Hibbett D.S."/>
            <person name="Martin F."/>
        </authorList>
    </citation>
    <scope>NUCLEOTIDE SEQUENCE [LARGE SCALE GENOMIC DNA]</scope>
    <source>
        <strain evidence="3">Foug A</strain>
    </source>
</reference>
<dbReference type="HOGENOM" id="CLU_2110428_0_0_1"/>
<evidence type="ECO:0000313" key="3">
    <source>
        <dbReference type="Proteomes" id="UP000053989"/>
    </source>
</evidence>
<proteinExistence type="predicted"/>
<dbReference type="AlphaFoldDB" id="A0A0C3E287"/>
<name>A0A0C3E287_9AGAM</name>
<dbReference type="InParanoid" id="A0A0C3E287"/>
<evidence type="ECO:0000313" key="2">
    <source>
        <dbReference type="EMBL" id="KIM62176.1"/>
    </source>
</evidence>
<dbReference type="Proteomes" id="UP000053989">
    <property type="component" value="Unassembled WGS sequence"/>
</dbReference>
<keyword evidence="3" id="KW-1185">Reference proteome</keyword>
<gene>
    <name evidence="2" type="ORF">SCLCIDRAFT_849603</name>
</gene>
<accession>A0A0C3E287</accession>
<organism evidence="2 3">
    <name type="scientific">Scleroderma citrinum Foug A</name>
    <dbReference type="NCBI Taxonomy" id="1036808"/>
    <lineage>
        <taxon>Eukaryota</taxon>
        <taxon>Fungi</taxon>
        <taxon>Dikarya</taxon>
        <taxon>Basidiomycota</taxon>
        <taxon>Agaricomycotina</taxon>
        <taxon>Agaricomycetes</taxon>
        <taxon>Agaricomycetidae</taxon>
        <taxon>Boletales</taxon>
        <taxon>Sclerodermatineae</taxon>
        <taxon>Sclerodermataceae</taxon>
        <taxon>Scleroderma</taxon>
    </lineage>
</organism>
<protein>
    <submittedName>
        <fullName evidence="2">Uncharacterized protein</fullName>
    </submittedName>
</protein>
<sequence length="115" mass="13138">MPIRTHEEEMRTQNGLVHEHRSQARSIVSNLPDQNTDWTRRCPVLGSSKIIRHIEISAVGPLYGHPHQLRSNPRQPHYIFSFAESIPPSNGSMTTLMAQRGIIARRWLGEQKPVP</sequence>
<evidence type="ECO:0000256" key="1">
    <source>
        <dbReference type="SAM" id="MobiDB-lite"/>
    </source>
</evidence>
<dbReference type="EMBL" id="KN822045">
    <property type="protein sequence ID" value="KIM62176.1"/>
    <property type="molecule type" value="Genomic_DNA"/>
</dbReference>
<reference evidence="2 3" key="1">
    <citation type="submission" date="2014-04" db="EMBL/GenBank/DDBJ databases">
        <authorList>
            <consortium name="DOE Joint Genome Institute"/>
            <person name="Kuo A."/>
            <person name="Kohler A."/>
            <person name="Nagy L.G."/>
            <person name="Floudas D."/>
            <person name="Copeland A."/>
            <person name="Barry K.W."/>
            <person name="Cichocki N."/>
            <person name="Veneault-Fourrey C."/>
            <person name="LaButti K."/>
            <person name="Lindquist E.A."/>
            <person name="Lipzen A."/>
            <person name="Lundell T."/>
            <person name="Morin E."/>
            <person name="Murat C."/>
            <person name="Sun H."/>
            <person name="Tunlid A."/>
            <person name="Henrissat B."/>
            <person name="Grigoriev I.V."/>
            <person name="Hibbett D.S."/>
            <person name="Martin F."/>
            <person name="Nordberg H.P."/>
            <person name="Cantor M.N."/>
            <person name="Hua S.X."/>
        </authorList>
    </citation>
    <scope>NUCLEOTIDE SEQUENCE [LARGE SCALE GENOMIC DNA]</scope>
    <source>
        <strain evidence="2 3">Foug A</strain>
    </source>
</reference>
<feature type="region of interest" description="Disordered" evidence="1">
    <location>
        <begin position="1"/>
        <end position="22"/>
    </location>
</feature>